<protein>
    <recommendedName>
        <fullName evidence="4">Phospholipid/glycerol acyltransferase domain-containing protein</fullName>
    </recommendedName>
</protein>
<name>A0A1F6XLM1_9BACT</name>
<accession>A0A1F6XLM1</accession>
<gene>
    <name evidence="2" type="ORF">A2917_01205</name>
</gene>
<evidence type="ECO:0000313" key="3">
    <source>
        <dbReference type="Proteomes" id="UP000178104"/>
    </source>
</evidence>
<evidence type="ECO:0008006" key="4">
    <source>
        <dbReference type="Google" id="ProtNLM"/>
    </source>
</evidence>
<organism evidence="2 3">
    <name type="scientific">Candidatus Nomurabacteria bacterium RIFCSPLOWO2_01_FULL_42_17</name>
    <dbReference type="NCBI Taxonomy" id="1801780"/>
    <lineage>
        <taxon>Bacteria</taxon>
        <taxon>Candidatus Nomuraibacteriota</taxon>
    </lineage>
</organism>
<sequence>MENQTPEYRDAIIQKKPRKEDPKETAITDKIKNQLFRETWAKNMVEKIRTLQISYLREIIINKNPAFVYKKTQDVLKEISILLKTEIVEGSEFLAEIPKGSPVLIMTNHLGLYKLAGIDPKKELGIDISNYNFMYPSPMYFAGLSPVAEAIGDNLSYVSDDFPDIFGEIHRESGFIHVPPPNIQNINRTEALLEQTKNALIARPNTGIVNYPEGGTSGKYSGLGPYDLDPFKTGGYVIASKLGIRIIPVAQYFDPNKGLQLKVFPSYIPEISEKEGYEKKAKKDRERMQEWFNKLQNL</sequence>
<dbReference type="STRING" id="1801780.A2917_01205"/>
<dbReference type="Proteomes" id="UP000178104">
    <property type="component" value="Unassembled WGS sequence"/>
</dbReference>
<evidence type="ECO:0000313" key="2">
    <source>
        <dbReference type="EMBL" id="OGI94983.1"/>
    </source>
</evidence>
<dbReference type="EMBL" id="MFVE01000008">
    <property type="protein sequence ID" value="OGI94983.1"/>
    <property type="molecule type" value="Genomic_DNA"/>
</dbReference>
<feature type="compositionally biased region" description="Basic and acidic residues" evidence="1">
    <location>
        <begin position="7"/>
        <end position="23"/>
    </location>
</feature>
<feature type="region of interest" description="Disordered" evidence="1">
    <location>
        <begin position="1"/>
        <end position="23"/>
    </location>
</feature>
<comment type="caution">
    <text evidence="2">The sequence shown here is derived from an EMBL/GenBank/DDBJ whole genome shotgun (WGS) entry which is preliminary data.</text>
</comment>
<evidence type="ECO:0000256" key="1">
    <source>
        <dbReference type="SAM" id="MobiDB-lite"/>
    </source>
</evidence>
<reference evidence="2 3" key="1">
    <citation type="journal article" date="2016" name="Nat. Commun.">
        <title>Thousands of microbial genomes shed light on interconnected biogeochemical processes in an aquifer system.</title>
        <authorList>
            <person name="Anantharaman K."/>
            <person name="Brown C.T."/>
            <person name="Hug L.A."/>
            <person name="Sharon I."/>
            <person name="Castelle C.J."/>
            <person name="Probst A.J."/>
            <person name="Thomas B.C."/>
            <person name="Singh A."/>
            <person name="Wilkins M.J."/>
            <person name="Karaoz U."/>
            <person name="Brodie E.L."/>
            <person name="Williams K.H."/>
            <person name="Hubbard S.S."/>
            <person name="Banfield J.F."/>
        </authorList>
    </citation>
    <scope>NUCLEOTIDE SEQUENCE [LARGE SCALE GENOMIC DNA]</scope>
</reference>
<dbReference type="SUPFAM" id="SSF69593">
    <property type="entry name" value="Glycerol-3-phosphate (1)-acyltransferase"/>
    <property type="match status" value="1"/>
</dbReference>
<proteinExistence type="predicted"/>
<dbReference type="AlphaFoldDB" id="A0A1F6XLM1"/>